<gene>
    <name evidence="3" type="ORF">Pla52n_51200</name>
</gene>
<evidence type="ECO:0000313" key="3">
    <source>
        <dbReference type="EMBL" id="TWT98603.1"/>
    </source>
</evidence>
<dbReference type="AlphaFoldDB" id="A0A5C6AKB8"/>
<feature type="compositionally biased region" description="Polar residues" evidence="1">
    <location>
        <begin position="543"/>
        <end position="554"/>
    </location>
</feature>
<keyword evidence="4" id="KW-1185">Reference proteome</keyword>
<keyword evidence="2" id="KW-0472">Membrane</keyword>
<dbReference type="OrthoDB" id="233190at2"/>
<protein>
    <recommendedName>
        <fullName evidence="5">IncA protein</fullName>
    </recommendedName>
</protein>
<comment type="caution">
    <text evidence="3">The sequence shown here is derived from an EMBL/GenBank/DDBJ whole genome shotgun (WGS) entry which is preliminary data.</text>
</comment>
<feature type="compositionally biased region" description="Basic and acidic residues" evidence="1">
    <location>
        <begin position="357"/>
        <end position="369"/>
    </location>
</feature>
<proteinExistence type="predicted"/>
<feature type="compositionally biased region" description="Polar residues" evidence="1">
    <location>
        <begin position="564"/>
        <end position="589"/>
    </location>
</feature>
<sequence>MSGRRRQTLSPSLFPFLAVLVCTLGTLILLLALVAENSTDAIVAAAEAEQVEDLSGDSDQPKLTMAQVQDLIEEERFRTEEFVDMRDAQTADLENRRDQLAHLDDHIRRIRLKLKHINDQLIAAESDSPSDPVDDEKLVVLQEQLEKNKAELEKLREKSKDKTPRVVIVPHKGPNGTDRRPIYIECTAEGVTIWPEGSKIEMGSLEDTTRSANPLDAALRVARYRALQDYGDQVAPYPMLIVRPDGVASYSAARTAMQDWDDQFGYELVPAQVELAYATPDIELKNRMEDAIRQAVIKQYSFQAIADRGPGGGGSGRSLANATRSQVPSSASGVGGGTVSNSPDKPLPRLSAAQMDRQGRSSGFDDHRAPVGSSYSGSYGASNPYSAGTGDDVAAKLDARLREAASQLNTDGGLPGDPLSGLGYPQGSDIAAGTATDELGRQLTQNPPSGVPPPTATASEQRVGGKYQQNPYAPSEAMDSQTAAGNSAPGDRMASSDAAMSLTAPMTDTPPATSTGSSAMTSSINSGSTPPQNQSSPSNPNQVAGSSTRGSQMSPDLPADMQNVDPSAQPPSGLSANVTKSSTPPSASTVRRGGMDWALPPEVAQSRGNAIVRSIRVECYQDSFVLLPSSRPGERAQSFSFTDGEVNRATLELATAIRDRISSWGAAIPGGRWQPRLDVTVMERGDHRFHQLRTLMTGSGIEVERSNGP</sequence>
<keyword evidence="2" id="KW-1133">Transmembrane helix</keyword>
<keyword evidence="2" id="KW-0812">Transmembrane</keyword>
<dbReference type="RefSeq" id="WP_146522140.1">
    <property type="nucleotide sequence ID" value="NZ_CP151726.1"/>
</dbReference>
<name>A0A5C6AKB8_9BACT</name>
<accession>A0A5C6AKB8</accession>
<feature type="region of interest" description="Disordered" evidence="1">
    <location>
        <begin position="308"/>
        <end position="384"/>
    </location>
</feature>
<feature type="compositionally biased region" description="Low complexity" evidence="1">
    <location>
        <begin position="507"/>
        <end position="542"/>
    </location>
</feature>
<evidence type="ECO:0000313" key="4">
    <source>
        <dbReference type="Proteomes" id="UP000320176"/>
    </source>
</evidence>
<dbReference type="EMBL" id="SJPN01000006">
    <property type="protein sequence ID" value="TWT98603.1"/>
    <property type="molecule type" value="Genomic_DNA"/>
</dbReference>
<organism evidence="3 4">
    <name type="scientific">Stieleria varia</name>
    <dbReference type="NCBI Taxonomy" id="2528005"/>
    <lineage>
        <taxon>Bacteria</taxon>
        <taxon>Pseudomonadati</taxon>
        <taxon>Planctomycetota</taxon>
        <taxon>Planctomycetia</taxon>
        <taxon>Pirellulales</taxon>
        <taxon>Pirellulaceae</taxon>
        <taxon>Stieleria</taxon>
    </lineage>
</organism>
<feature type="region of interest" description="Disordered" evidence="1">
    <location>
        <begin position="407"/>
        <end position="594"/>
    </location>
</feature>
<dbReference type="Proteomes" id="UP000320176">
    <property type="component" value="Unassembled WGS sequence"/>
</dbReference>
<feature type="compositionally biased region" description="Low complexity" evidence="1">
    <location>
        <begin position="370"/>
        <end position="384"/>
    </location>
</feature>
<evidence type="ECO:0008006" key="5">
    <source>
        <dbReference type="Google" id="ProtNLM"/>
    </source>
</evidence>
<feature type="compositionally biased region" description="Polar residues" evidence="1">
    <location>
        <begin position="467"/>
        <end position="485"/>
    </location>
</feature>
<feature type="transmembrane region" description="Helical" evidence="2">
    <location>
        <begin position="12"/>
        <end position="35"/>
    </location>
</feature>
<evidence type="ECO:0000256" key="1">
    <source>
        <dbReference type="SAM" id="MobiDB-lite"/>
    </source>
</evidence>
<evidence type="ECO:0000256" key="2">
    <source>
        <dbReference type="SAM" id="Phobius"/>
    </source>
</evidence>
<reference evidence="3 4" key="1">
    <citation type="submission" date="2019-02" db="EMBL/GenBank/DDBJ databases">
        <title>Deep-cultivation of Planctomycetes and their phenomic and genomic characterization uncovers novel biology.</title>
        <authorList>
            <person name="Wiegand S."/>
            <person name="Jogler M."/>
            <person name="Boedeker C."/>
            <person name="Pinto D."/>
            <person name="Vollmers J."/>
            <person name="Rivas-Marin E."/>
            <person name="Kohn T."/>
            <person name="Peeters S.H."/>
            <person name="Heuer A."/>
            <person name="Rast P."/>
            <person name="Oberbeckmann S."/>
            <person name="Bunk B."/>
            <person name="Jeske O."/>
            <person name="Meyerdierks A."/>
            <person name="Storesund J.E."/>
            <person name="Kallscheuer N."/>
            <person name="Luecker S."/>
            <person name="Lage O.M."/>
            <person name="Pohl T."/>
            <person name="Merkel B.J."/>
            <person name="Hornburger P."/>
            <person name="Mueller R.-W."/>
            <person name="Bruemmer F."/>
            <person name="Labrenz M."/>
            <person name="Spormann A.M."/>
            <person name="Op Den Camp H."/>
            <person name="Overmann J."/>
            <person name="Amann R."/>
            <person name="Jetten M.S.M."/>
            <person name="Mascher T."/>
            <person name="Medema M.H."/>
            <person name="Devos D.P."/>
            <person name="Kaster A.-K."/>
            <person name="Ovreas L."/>
            <person name="Rohde M."/>
            <person name="Galperin M.Y."/>
            <person name="Jogler C."/>
        </authorList>
    </citation>
    <scope>NUCLEOTIDE SEQUENCE [LARGE SCALE GENOMIC DNA]</scope>
    <source>
        <strain evidence="3 4">Pla52n</strain>
    </source>
</reference>